<evidence type="ECO:0000313" key="10">
    <source>
        <dbReference type="Proteomes" id="UP000323632"/>
    </source>
</evidence>
<dbReference type="InterPro" id="IPR018584">
    <property type="entry name" value="GT87"/>
</dbReference>
<feature type="transmembrane region" description="Helical" evidence="8">
    <location>
        <begin position="391"/>
        <end position="407"/>
    </location>
</feature>
<feature type="transmembrane region" description="Helical" evidence="8">
    <location>
        <begin position="343"/>
        <end position="362"/>
    </location>
</feature>
<dbReference type="GO" id="GO:0005886">
    <property type="term" value="C:plasma membrane"/>
    <property type="evidence" value="ECO:0007669"/>
    <property type="project" value="UniProtKB-SubCell"/>
</dbReference>
<reference evidence="9 10" key="1">
    <citation type="submission" date="2019-09" db="EMBL/GenBank/DDBJ databases">
        <title>Genome sequence and assembly of Taibaiella sp.</title>
        <authorList>
            <person name="Chhetri G."/>
        </authorList>
    </citation>
    <scope>NUCLEOTIDE SEQUENCE [LARGE SCALE GENOMIC DNA]</scope>
    <source>
        <strain evidence="9 10">KVB11</strain>
    </source>
</reference>
<evidence type="ECO:0000256" key="8">
    <source>
        <dbReference type="SAM" id="Phobius"/>
    </source>
</evidence>
<feature type="transmembrane region" description="Helical" evidence="8">
    <location>
        <begin position="134"/>
        <end position="151"/>
    </location>
</feature>
<dbReference type="GO" id="GO:0016758">
    <property type="term" value="F:hexosyltransferase activity"/>
    <property type="evidence" value="ECO:0007669"/>
    <property type="project" value="InterPro"/>
</dbReference>
<dbReference type="PROSITE" id="PS51257">
    <property type="entry name" value="PROKAR_LIPOPROTEIN"/>
    <property type="match status" value="1"/>
</dbReference>
<feature type="transmembrane region" description="Helical" evidence="8">
    <location>
        <begin position="12"/>
        <end position="31"/>
    </location>
</feature>
<evidence type="ECO:0000256" key="1">
    <source>
        <dbReference type="ARBA" id="ARBA00004651"/>
    </source>
</evidence>
<comment type="similarity">
    <text evidence="7">Belongs to the glycosyltransferase 87 family.</text>
</comment>
<feature type="transmembrane region" description="Helical" evidence="8">
    <location>
        <begin position="110"/>
        <end position="128"/>
    </location>
</feature>
<evidence type="ECO:0000256" key="3">
    <source>
        <dbReference type="ARBA" id="ARBA00022679"/>
    </source>
</evidence>
<comment type="subcellular location">
    <subcellularLocation>
        <location evidence="1">Cell membrane</location>
        <topology evidence="1">Multi-pass membrane protein</topology>
    </subcellularLocation>
</comment>
<keyword evidence="3" id="KW-0808">Transferase</keyword>
<evidence type="ECO:0000256" key="7">
    <source>
        <dbReference type="ARBA" id="ARBA00024033"/>
    </source>
</evidence>
<feature type="transmembrane region" description="Helical" evidence="8">
    <location>
        <begin position="158"/>
        <end position="174"/>
    </location>
</feature>
<keyword evidence="6 8" id="KW-0472">Membrane</keyword>
<comment type="caution">
    <text evidence="9">The sequence shown here is derived from an EMBL/GenBank/DDBJ whole genome shotgun (WGS) entry which is preliminary data.</text>
</comment>
<evidence type="ECO:0000256" key="4">
    <source>
        <dbReference type="ARBA" id="ARBA00022692"/>
    </source>
</evidence>
<keyword evidence="4 8" id="KW-0812">Transmembrane</keyword>
<keyword evidence="5 8" id="KW-1133">Transmembrane helix</keyword>
<dbReference type="Pfam" id="PF09594">
    <property type="entry name" value="GT87"/>
    <property type="match status" value="1"/>
</dbReference>
<evidence type="ECO:0000256" key="2">
    <source>
        <dbReference type="ARBA" id="ARBA00022475"/>
    </source>
</evidence>
<proteinExistence type="inferred from homology"/>
<dbReference type="EMBL" id="VWSH01000001">
    <property type="protein sequence ID" value="KAA5536112.1"/>
    <property type="molecule type" value="Genomic_DNA"/>
</dbReference>
<keyword evidence="2" id="KW-1003">Cell membrane</keyword>
<name>A0A5M6CQ56_9BACT</name>
<dbReference type="AlphaFoldDB" id="A0A5M6CQ56"/>
<keyword evidence="10" id="KW-1185">Reference proteome</keyword>
<feature type="transmembrane region" description="Helical" evidence="8">
    <location>
        <begin position="313"/>
        <end position="331"/>
    </location>
</feature>
<feature type="transmembrane region" description="Helical" evidence="8">
    <location>
        <begin position="212"/>
        <end position="232"/>
    </location>
</feature>
<organism evidence="9 10">
    <name type="scientific">Taibaiella lutea</name>
    <dbReference type="NCBI Taxonomy" id="2608001"/>
    <lineage>
        <taxon>Bacteria</taxon>
        <taxon>Pseudomonadati</taxon>
        <taxon>Bacteroidota</taxon>
        <taxon>Chitinophagia</taxon>
        <taxon>Chitinophagales</taxon>
        <taxon>Chitinophagaceae</taxon>
        <taxon>Taibaiella</taxon>
    </lineage>
</organism>
<sequence length="449" mass="52120">MNLFMNKTQRNCIIFFLIILGCFGIYKTFFVQKVHVFTDMRNRVVGARLMKDGILPYHYHWHPGDNLKYVVQRTIDTNRFRHVSIISASPFFHRILSPVANYNEPDIVKCFFFFNYALLFFMAIIAWYESRNPLLVLLFFVPFLFTDGWLHHIQLSQYYLLFGFLLFMAAYTLLKGKMYAAALFLALAILFKPSCIIFLIPFFLYFKTYRKFLLGSGMLLSVYALIVCFLPFEKSNWVEYFGSIKEHAAIHQMKVVYPPGNFDMDAVLPAVFEGENIQEQKRLGIEDEWVNPVVTNFMHVYKKFTGGKFPPTALLEFLTLSSLALLIFFIYKMNRKKATAPLPVQPLILAGFVFYFIANFFAPINSPPYQMVQWMAVAAIFIMEYKKIPNVFLLLLLMGIFINLRYIPDFPGKHAACEMICMVAAIGAIFRGRWALNAESEKIVTGKIK</sequence>
<evidence type="ECO:0000256" key="6">
    <source>
        <dbReference type="ARBA" id="ARBA00023136"/>
    </source>
</evidence>
<gene>
    <name evidence="9" type="ORF">F0919_00120</name>
</gene>
<feature type="transmembrane region" description="Helical" evidence="8">
    <location>
        <begin position="180"/>
        <end position="205"/>
    </location>
</feature>
<evidence type="ECO:0000313" key="9">
    <source>
        <dbReference type="EMBL" id="KAA5536112.1"/>
    </source>
</evidence>
<dbReference type="Proteomes" id="UP000323632">
    <property type="component" value="Unassembled WGS sequence"/>
</dbReference>
<evidence type="ECO:0000256" key="5">
    <source>
        <dbReference type="ARBA" id="ARBA00022989"/>
    </source>
</evidence>
<protein>
    <submittedName>
        <fullName evidence="9">DUF2029 domain-containing protein</fullName>
    </submittedName>
</protein>
<accession>A0A5M6CQ56</accession>